<sequence>KPSSTQLPQSESLTAPPHPSPINNALSPSPNTASPGSHRRSPGIGFGPSTHPVLNPQHKSTIVGFGPSQLSAFVCHHRIYRLGSVITELLVTVTTD</sequence>
<accession>A0A2S4VGH8</accession>
<dbReference type="Proteomes" id="UP000239156">
    <property type="component" value="Unassembled WGS sequence"/>
</dbReference>
<reference evidence="1" key="1">
    <citation type="submission" date="2017-12" db="EMBL/GenBank/DDBJ databases">
        <title>Gene loss provides genomic basis for host adaptation in cereal stripe rust fungi.</title>
        <authorList>
            <person name="Xia C."/>
        </authorList>
    </citation>
    <scope>NUCLEOTIDE SEQUENCE [LARGE SCALE GENOMIC DNA]</scope>
    <source>
        <strain evidence="1">93-210</strain>
    </source>
</reference>
<name>A0A2S4VGH8_9BASI</name>
<dbReference type="AlphaFoldDB" id="A0A2S4VGH8"/>
<dbReference type="VEuPathDB" id="FungiDB:PSTT_07455"/>
<gene>
    <name evidence="1" type="ORF">PSTT_07455</name>
</gene>
<feature type="non-terminal residue" evidence="1">
    <location>
        <position position="1"/>
    </location>
</feature>
<evidence type="ECO:0000313" key="2">
    <source>
        <dbReference type="Proteomes" id="UP000239156"/>
    </source>
</evidence>
<comment type="caution">
    <text evidence="1">The sequence shown here is derived from an EMBL/GenBank/DDBJ whole genome shotgun (WGS) entry which is preliminary data.</text>
</comment>
<organism evidence="1 2">
    <name type="scientific">Puccinia striiformis</name>
    <dbReference type="NCBI Taxonomy" id="27350"/>
    <lineage>
        <taxon>Eukaryota</taxon>
        <taxon>Fungi</taxon>
        <taxon>Dikarya</taxon>
        <taxon>Basidiomycota</taxon>
        <taxon>Pucciniomycotina</taxon>
        <taxon>Pucciniomycetes</taxon>
        <taxon>Pucciniales</taxon>
        <taxon>Pucciniaceae</taxon>
        <taxon>Puccinia</taxon>
    </lineage>
</organism>
<dbReference type="VEuPathDB" id="FungiDB:PSHT_07654"/>
<keyword evidence="2" id="KW-1185">Reference proteome</keyword>
<dbReference type="EMBL" id="PKSL01000063">
    <property type="protein sequence ID" value="POW08575.1"/>
    <property type="molecule type" value="Genomic_DNA"/>
</dbReference>
<evidence type="ECO:0000313" key="1">
    <source>
        <dbReference type="EMBL" id="POW08575.1"/>
    </source>
</evidence>
<proteinExistence type="predicted"/>
<protein>
    <submittedName>
        <fullName evidence="1">Uncharacterized protein</fullName>
    </submittedName>
</protein>